<dbReference type="Pfam" id="PF00486">
    <property type="entry name" value="Trans_reg_C"/>
    <property type="match status" value="1"/>
</dbReference>
<reference evidence="6 7" key="1">
    <citation type="submission" date="2023-11" db="EMBL/GenBank/DDBJ databases">
        <title>Peredibacter starrii A3.12.</title>
        <authorList>
            <person name="Mitchell R.J."/>
        </authorList>
    </citation>
    <scope>NUCLEOTIDE SEQUENCE [LARGE SCALE GENOMIC DNA]</scope>
    <source>
        <strain evidence="6 7">A3.12</strain>
    </source>
</reference>
<dbReference type="PROSITE" id="PS50110">
    <property type="entry name" value="RESPONSE_REGULATORY"/>
    <property type="match status" value="1"/>
</dbReference>
<evidence type="ECO:0000313" key="6">
    <source>
        <dbReference type="EMBL" id="WPU65945.1"/>
    </source>
</evidence>
<evidence type="ECO:0000259" key="4">
    <source>
        <dbReference type="PROSITE" id="PS50110"/>
    </source>
</evidence>
<keyword evidence="7" id="KW-1185">Reference proteome</keyword>
<dbReference type="SMART" id="SM00862">
    <property type="entry name" value="Trans_reg_C"/>
    <property type="match status" value="1"/>
</dbReference>
<dbReference type="RefSeq" id="WP_321397456.1">
    <property type="nucleotide sequence ID" value="NZ_CP139487.1"/>
</dbReference>
<accession>A0AAX4HRY8</accession>
<dbReference type="EMBL" id="CP139487">
    <property type="protein sequence ID" value="WPU65945.1"/>
    <property type="molecule type" value="Genomic_DNA"/>
</dbReference>
<feature type="domain" description="OmpR/PhoB-type" evidence="5">
    <location>
        <begin position="126"/>
        <end position="221"/>
    </location>
</feature>
<feature type="DNA-binding region" description="OmpR/PhoB-type" evidence="3">
    <location>
        <begin position="126"/>
        <end position="221"/>
    </location>
</feature>
<evidence type="ECO:0000256" key="1">
    <source>
        <dbReference type="ARBA" id="ARBA00023125"/>
    </source>
</evidence>
<dbReference type="GO" id="GO:0000976">
    <property type="term" value="F:transcription cis-regulatory region binding"/>
    <property type="evidence" value="ECO:0007669"/>
    <property type="project" value="TreeGrafter"/>
</dbReference>
<sequence>MKAGIAYIDDNKLNLDCIKTILDQDFDVEIFQKPEAFLTKFESTSYTSILVDIHMPTLNGFSLYEKIIEHPHYNGCPILFISSDDSDSARIKSFVMGAVDFLNRAINPDEMIARIKSKIAFFQKHRSIIEFTNLRVNLTLLKAYLDSKELPLTFIEFKILCLVLRNYPDVVPKPQLIQQVWRTDHVLDATIYTHVSNLNSKLGPWDYEINGLKTKGVQLMKKA</sequence>
<dbReference type="PROSITE" id="PS51755">
    <property type="entry name" value="OMPR_PHOB"/>
    <property type="match status" value="1"/>
</dbReference>
<dbReference type="SUPFAM" id="SSF46894">
    <property type="entry name" value="C-terminal effector domain of the bipartite response regulators"/>
    <property type="match status" value="1"/>
</dbReference>
<protein>
    <submittedName>
        <fullName evidence="6">Response regulator transcription factor</fullName>
    </submittedName>
</protein>
<dbReference type="InterPro" id="IPR036388">
    <property type="entry name" value="WH-like_DNA-bd_sf"/>
</dbReference>
<evidence type="ECO:0000256" key="2">
    <source>
        <dbReference type="PROSITE-ProRule" id="PRU00169"/>
    </source>
</evidence>
<dbReference type="GO" id="GO:0006355">
    <property type="term" value="P:regulation of DNA-templated transcription"/>
    <property type="evidence" value="ECO:0007669"/>
    <property type="project" value="InterPro"/>
</dbReference>
<keyword evidence="2" id="KW-0597">Phosphoprotein</keyword>
<proteinExistence type="predicted"/>
<dbReference type="Gene3D" id="1.10.10.10">
    <property type="entry name" value="Winged helix-like DNA-binding domain superfamily/Winged helix DNA-binding domain"/>
    <property type="match status" value="1"/>
</dbReference>
<dbReference type="AlphaFoldDB" id="A0AAX4HRY8"/>
<dbReference type="InterPro" id="IPR016032">
    <property type="entry name" value="Sig_transdc_resp-reg_C-effctor"/>
</dbReference>
<dbReference type="Proteomes" id="UP001324634">
    <property type="component" value="Chromosome"/>
</dbReference>
<keyword evidence="1 3" id="KW-0238">DNA-binding</keyword>
<dbReference type="GO" id="GO:0005829">
    <property type="term" value="C:cytosol"/>
    <property type="evidence" value="ECO:0007669"/>
    <property type="project" value="TreeGrafter"/>
</dbReference>
<feature type="domain" description="Response regulatory" evidence="4">
    <location>
        <begin position="4"/>
        <end position="119"/>
    </location>
</feature>
<organism evidence="6 7">
    <name type="scientific">Peredibacter starrii</name>
    <dbReference type="NCBI Taxonomy" id="28202"/>
    <lineage>
        <taxon>Bacteria</taxon>
        <taxon>Pseudomonadati</taxon>
        <taxon>Bdellovibrionota</taxon>
        <taxon>Bacteriovoracia</taxon>
        <taxon>Bacteriovoracales</taxon>
        <taxon>Bacteriovoracaceae</taxon>
        <taxon>Peredibacter</taxon>
    </lineage>
</organism>
<gene>
    <name evidence="6" type="ORF">SOO65_04225</name>
</gene>
<dbReference type="InterPro" id="IPR001867">
    <property type="entry name" value="OmpR/PhoB-type_DNA-bd"/>
</dbReference>
<dbReference type="Pfam" id="PF00072">
    <property type="entry name" value="Response_reg"/>
    <property type="match status" value="1"/>
</dbReference>
<dbReference type="GO" id="GO:0032993">
    <property type="term" value="C:protein-DNA complex"/>
    <property type="evidence" value="ECO:0007669"/>
    <property type="project" value="TreeGrafter"/>
</dbReference>
<dbReference type="CDD" id="cd00383">
    <property type="entry name" value="trans_reg_C"/>
    <property type="match status" value="1"/>
</dbReference>
<dbReference type="PANTHER" id="PTHR48111">
    <property type="entry name" value="REGULATOR OF RPOS"/>
    <property type="match status" value="1"/>
</dbReference>
<dbReference type="KEGG" id="psti:SOO65_04225"/>
<feature type="modified residue" description="4-aspartylphosphate" evidence="2">
    <location>
        <position position="52"/>
    </location>
</feature>
<dbReference type="InterPro" id="IPR001789">
    <property type="entry name" value="Sig_transdc_resp-reg_receiver"/>
</dbReference>
<dbReference type="PANTHER" id="PTHR48111:SF26">
    <property type="entry name" value="STAGE 0 SPORULATION PROTEIN A HOMOLOG"/>
    <property type="match status" value="1"/>
</dbReference>
<dbReference type="Gene3D" id="3.40.50.2300">
    <property type="match status" value="1"/>
</dbReference>
<evidence type="ECO:0000259" key="5">
    <source>
        <dbReference type="PROSITE" id="PS51755"/>
    </source>
</evidence>
<name>A0AAX4HRY8_9BACT</name>
<dbReference type="InterPro" id="IPR039420">
    <property type="entry name" value="WalR-like"/>
</dbReference>
<dbReference type="SUPFAM" id="SSF52172">
    <property type="entry name" value="CheY-like"/>
    <property type="match status" value="1"/>
</dbReference>
<dbReference type="SMART" id="SM00448">
    <property type="entry name" value="REC"/>
    <property type="match status" value="1"/>
</dbReference>
<evidence type="ECO:0000313" key="7">
    <source>
        <dbReference type="Proteomes" id="UP001324634"/>
    </source>
</evidence>
<dbReference type="GO" id="GO:0000156">
    <property type="term" value="F:phosphorelay response regulator activity"/>
    <property type="evidence" value="ECO:0007669"/>
    <property type="project" value="TreeGrafter"/>
</dbReference>
<dbReference type="InterPro" id="IPR011006">
    <property type="entry name" value="CheY-like_superfamily"/>
</dbReference>
<evidence type="ECO:0000256" key="3">
    <source>
        <dbReference type="PROSITE-ProRule" id="PRU01091"/>
    </source>
</evidence>